<dbReference type="GO" id="GO:0016874">
    <property type="term" value="F:ligase activity"/>
    <property type="evidence" value="ECO:0007669"/>
    <property type="project" value="UniProtKB-KW"/>
</dbReference>
<dbReference type="Proteomes" id="UP000245638">
    <property type="component" value="Unassembled WGS sequence"/>
</dbReference>
<dbReference type="SUPFAM" id="SSF82649">
    <property type="entry name" value="SufE/NifU"/>
    <property type="match status" value="1"/>
</dbReference>
<accession>A0A2T9X2G4</accession>
<gene>
    <name evidence="1" type="ORF">DDW13_08145</name>
</gene>
<organism evidence="1 2">
    <name type="scientific">Acidianus hospitalis</name>
    <dbReference type="NCBI Taxonomy" id="563177"/>
    <lineage>
        <taxon>Archaea</taxon>
        <taxon>Thermoproteota</taxon>
        <taxon>Thermoprotei</taxon>
        <taxon>Sulfolobales</taxon>
        <taxon>Sulfolobaceae</taxon>
        <taxon>Acidianus</taxon>
    </lineage>
</organism>
<sequence>MKIGIYELKAKKGVIRTTVKYYGDSLDIKITGDFMIFPEDVIFDLEKKLQGLSLNDLQNLPKILEETLSKATLFGCTIEDFKNSIYGALREVGL</sequence>
<evidence type="ECO:0000313" key="2">
    <source>
        <dbReference type="Proteomes" id="UP000245638"/>
    </source>
</evidence>
<proteinExistence type="predicted"/>
<dbReference type="AlphaFoldDB" id="A0A2T9X2G4"/>
<evidence type="ECO:0000313" key="1">
    <source>
        <dbReference type="EMBL" id="PVU74242.1"/>
    </source>
</evidence>
<comment type="caution">
    <text evidence="1">The sequence shown here is derived from an EMBL/GenBank/DDBJ whole genome shotgun (WGS) entry which is preliminary data.</text>
</comment>
<reference evidence="1 2" key="1">
    <citation type="journal article" date="2015" name="Appl. Environ. Microbiol.">
        <title>Nanoarchaeota, Their Sulfolobales Host, and Nanoarchaeota Virus Distribution across Yellowstone National Park Hot Springs.</title>
        <authorList>
            <person name="Munson-McGee J.H."/>
            <person name="Field E.K."/>
            <person name="Bateson M."/>
            <person name="Rooney C."/>
            <person name="Stepanauskas R."/>
            <person name="Young M.J."/>
        </authorList>
    </citation>
    <scope>NUCLEOTIDE SEQUENCE [LARGE SCALE GENOMIC DNA]</scope>
    <source>
        <strain evidence="1">SCGC AC-742_N10</strain>
    </source>
</reference>
<dbReference type="EMBL" id="QEFD01000231">
    <property type="protein sequence ID" value="PVU74242.1"/>
    <property type="molecule type" value="Genomic_DNA"/>
</dbReference>
<keyword evidence="1" id="KW-0436">Ligase</keyword>
<protein>
    <submittedName>
        <fullName evidence="1">Lipoate--protein ligase</fullName>
    </submittedName>
</protein>
<dbReference type="Gene3D" id="3.30.390.50">
    <property type="entry name" value="CO dehydrogenase flavoprotein, C-terminal domain"/>
    <property type="match status" value="1"/>
</dbReference>
<name>A0A2T9X2G4_9CREN</name>